<evidence type="ECO:0000313" key="2">
    <source>
        <dbReference type="Proteomes" id="UP000503018"/>
    </source>
</evidence>
<dbReference type="Proteomes" id="UP000503018">
    <property type="component" value="Chromosome"/>
</dbReference>
<organism evidence="1 2">
    <name type="scientific">Sphingomonas lacunae</name>
    <dbReference type="NCBI Taxonomy" id="2698828"/>
    <lineage>
        <taxon>Bacteria</taxon>
        <taxon>Pseudomonadati</taxon>
        <taxon>Pseudomonadota</taxon>
        <taxon>Alphaproteobacteria</taxon>
        <taxon>Sphingomonadales</taxon>
        <taxon>Sphingomonadaceae</taxon>
        <taxon>Sphingomonas</taxon>
    </lineage>
</organism>
<reference evidence="1 2" key="1">
    <citation type="submission" date="2020-01" db="EMBL/GenBank/DDBJ databases">
        <title>Sphingomonas sp. strain CSW-10.</title>
        <authorList>
            <person name="Chen W.-M."/>
        </authorList>
    </citation>
    <scope>NUCLEOTIDE SEQUENCE [LARGE SCALE GENOMIC DNA]</scope>
    <source>
        <strain evidence="1 2">CSW-10</strain>
    </source>
</reference>
<gene>
    <name evidence="1" type="ORF">GV829_07605</name>
</gene>
<sequence length="181" mass="19951">MKTLSLLRHAKSGWDDPVARDFDRPLNERGRRAAEAIGVHARRLGLAVDAIVASPAVRVVETLDVFIPVAGLDDVEPHWDRRIYLASSVTLIDCLRDCPVEAQHVLMAGHNPGLEDLILDLVPDNGTSPLRDEVEIKFPTAALATIELDIDDWSSVDSRCGRLVHLCRPRDLDPALGPEED</sequence>
<dbReference type="InterPro" id="IPR029033">
    <property type="entry name" value="His_PPase_superfam"/>
</dbReference>
<dbReference type="RefSeq" id="WP_169945486.1">
    <property type="nucleotide sequence ID" value="NZ_CP053015.1"/>
</dbReference>
<dbReference type="InterPro" id="IPR013078">
    <property type="entry name" value="His_Pase_superF_clade-1"/>
</dbReference>
<name>A0A6M4AVJ3_9SPHN</name>
<dbReference type="EMBL" id="CP053015">
    <property type="protein sequence ID" value="QJQ32332.1"/>
    <property type="molecule type" value="Genomic_DNA"/>
</dbReference>
<dbReference type="SUPFAM" id="SSF53254">
    <property type="entry name" value="Phosphoglycerate mutase-like"/>
    <property type="match status" value="1"/>
</dbReference>
<dbReference type="PANTHER" id="PTHR47623">
    <property type="entry name" value="OS09G0287300 PROTEIN"/>
    <property type="match status" value="1"/>
</dbReference>
<evidence type="ECO:0000313" key="1">
    <source>
        <dbReference type="EMBL" id="QJQ32332.1"/>
    </source>
</evidence>
<dbReference type="Gene3D" id="3.40.50.1240">
    <property type="entry name" value="Phosphoglycerate mutase-like"/>
    <property type="match status" value="1"/>
</dbReference>
<dbReference type="Pfam" id="PF00300">
    <property type="entry name" value="His_Phos_1"/>
    <property type="match status" value="1"/>
</dbReference>
<dbReference type="KEGG" id="slan:GV829_07605"/>
<dbReference type="SMART" id="SM00855">
    <property type="entry name" value="PGAM"/>
    <property type="match status" value="1"/>
</dbReference>
<keyword evidence="2" id="KW-1185">Reference proteome</keyword>
<dbReference type="PANTHER" id="PTHR47623:SF1">
    <property type="entry name" value="OS09G0287300 PROTEIN"/>
    <property type="match status" value="1"/>
</dbReference>
<proteinExistence type="predicted"/>
<accession>A0A6M4AVJ3</accession>
<dbReference type="CDD" id="cd07067">
    <property type="entry name" value="HP_PGM_like"/>
    <property type="match status" value="1"/>
</dbReference>
<protein>
    <submittedName>
        <fullName evidence="1">Histidine phosphatase family protein</fullName>
    </submittedName>
</protein>
<dbReference type="AlphaFoldDB" id="A0A6M4AVJ3"/>